<comment type="caution">
    <text evidence="1">The sequence shown here is derived from an EMBL/GenBank/DDBJ whole genome shotgun (WGS) entry which is preliminary data.</text>
</comment>
<dbReference type="Proteomes" id="UP001597479">
    <property type="component" value="Unassembled WGS sequence"/>
</dbReference>
<dbReference type="RefSeq" id="WP_377180764.1">
    <property type="nucleotide sequence ID" value="NZ_JBHUOG010000001.1"/>
</dbReference>
<proteinExistence type="predicted"/>
<evidence type="ECO:0000313" key="1">
    <source>
        <dbReference type="EMBL" id="MFD2792925.1"/>
    </source>
</evidence>
<name>A0ABW5VR69_9MICO</name>
<reference evidence="2" key="1">
    <citation type="journal article" date="2019" name="Int. J. Syst. Evol. Microbiol.">
        <title>The Global Catalogue of Microorganisms (GCM) 10K type strain sequencing project: providing services to taxonomists for standard genome sequencing and annotation.</title>
        <authorList>
            <consortium name="The Broad Institute Genomics Platform"/>
            <consortium name="The Broad Institute Genome Sequencing Center for Infectious Disease"/>
            <person name="Wu L."/>
            <person name="Ma J."/>
        </authorList>
    </citation>
    <scope>NUCLEOTIDE SEQUENCE [LARGE SCALE GENOMIC DNA]</scope>
    <source>
        <strain evidence="2">CCM 7044</strain>
    </source>
</reference>
<accession>A0ABW5VR69</accession>
<protein>
    <submittedName>
        <fullName evidence="1">Uncharacterized protein</fullName>
    </submittedName>
</protein>
<organism evidence="1 2">
    <name type="scientific">Promicromonospora vindobonensis</name>
    <dbReference type="NCBI Taxonomy" id="195748"/>
    <lineage>
        <taxon>Bacteria</taxon>
        <taxon>Bacillati</taxon>
        <taxon>Actinomycetota</taxon>
        <taxon>Actinomycetes</taxon>
        <taxon>Micrococcales</taxon>
        <taxon>Promicromonosporaceae</taxon>
        <taxon>Promicromonospora</taxon>
    </lineage>
</organism>
<dbReference type="EMBL" id="JBHUOG010000001">
    <property type="protein sequence ID" value="MFD2792925.1"/>
    <property type="molecule type" value="Genomic_DNA"/>
</dbReference>
<evidence type="ECO:0000313" key="2">
    <source>
        <dbReference type="Proteomes" id="UP001597479"/>
    </source>
</evidence>
<keyword evidence="2" id="KW-1185">Reference proteome</keyword>
<gene>
    <name evidence="1" type="ORF">ACFS27_05110</name>
</gene>
<sequence>MTKTVRAEITTTVVECACPHCRQHANRKGLALPLRAEVNVKMADAICGTAEGRHSMVQKAHQPPFGQMDAMQARFGPWIAGVGARP</sequence>